<dbReference type="InterPro" id="IPR036047">
    <property type="entry name" value="F-box-like_dom_sf"/>
</dbReference>
<dbReference type="SUPFAM" id="SSF81383">
    <property type="entry name" value="F-box domain"/>
    <property type="match status" value="1"/>
</dbReference>
<comment type="caution">
    <text evidence="3">The sequence shown here is derived from an EMBL/GenBank/DDBJ whole genome shotgun (WGS) entry which is preliminary data.</text>
</comment>
<organism evidence="3 4">
    <name type="scientific">Corynascus novoguineensis</name>
    <dbReference type="NCBI Taxonomy" id="1126955"/>
    <lineage>
        <taxon>Eukaryota</taxon>
        <taxon>Fungi</taxon>
        <taxon>Dikarya</taxon>
        <taxon>Ascomycota</taxon>
        <taxon>Pezizomycotina</taxon>
        <taxon>Sordariomycetes</taxon>
        <taxon>Sordariomycetidae</taxon>
        <taxon>Sordariales</taxon>
        <taxon>Chaetomiaceae</taxon>
        <taxon>Corynascus</taxon>
    </lineage>
</organism>
<accession>A0AAN7D0B3</accession>
<reference evidence="3" key="2">
    <citation type="submission" date="2023-05" db="EMBL/GenBank/DDBJ databases">
        <authorList>
            <consortium name="Lawrence Berkeley National Laboratory"/>
            <person name="Steindorff A."/>
            <person name="Hensen N."/>
            <person name="Bonometti L."/>
            <person name="Westerberg I."/>
            <person name="Brannstrom I.O."/>
            <person name="Guillou S."/>
            <person name="Cros-Aarteil S."/>
            <person name="Calhoun S."/>
            <person name="Haridas S."/>
            <person name="Kuo A."/>
            <person name="Mondo S."/>
            <person name="Pangilinan J."/>
            <person name="Riley R."/>
            <person name="Labutti K."/>
            <person name="Andreopoulos B."/>
            <person name="Lipzen A."/>
            <person name="Chen C."/>
            <person name="Yanf M."/>
            <person name="Daum C."/>
            <person name="Ng V."/>
            <person name="Clum A."/>
            <person name="Ohm R."/>
            <person name="Martin F."/>
            <person name="Silar P."/>
            <person name="Natvig D."/>
            <person name="Lalanne C."/>
            <person name="Gautier V."/>
            <person name="Ament-Velasquez S.L."/>
            <person name="Kruys A."/>
            <person name="Hutchinson M.I."/>
            <person name="Powell A.J."/>
            <person name="Barry K."/>
            <person name="Miller A.N."/>
            <person name="Grigoriev I.V."/>
            <person name="Debuchy R."/>
            <person name="Gladieux P."/>
            <person name="Thoren M.H."/>
            <person name="Johannesson H."/>
        </authorList>
    </citation>
    <scope>NUCLEOTIDE SEQUENCE</scope>
    <source>
        <strain evidence="3">CBS 359.72</strain>
    </source>
</reference>
<dbReference type="PROSITE" id="PS50181">
    <property type="entry name" value="FBOX"/>
    <property type="match status" value="1"/>
</dbReference>
<proteinExistence type="predicted"/>
<keyword evidence="4" id="KW-1185">Reference proteome</keyword>
<dbReference type="InterPro" id="IPR001810">
    <property type="entry name" value="F-box_dom"/>
</dbReference>
<dbReference type="Pfam" id="PF12937">
    <property type="entry name" value="F-box-like"/>
    <property type="match status" value="1"/>
</dbReference>
<dbReference type="EMBL" id="MU857606">
    <property type="protein sequence ID" value="KAK4251376.1"/>
    <property type="molecule type" value="Genomic_DNA"/>
</dbReference>
<evidence type="ECO:0000313" key="4">
    <source>
        <dbReference type="Proteomes" id="UP001303647"/>
    </source>
</evidence>
<evidence type="ECO:0000259" key="2">
    <source>
        <dbReference type="PROSITE" id="PS50181"/>
    </source>
</evidence>
<dbReference type="Proteomes" id="UP001303647">
    <property type="component" value="Unassembled WGS sequence"/>
</dbReference>
<gene>
    <name evidence="3" type="ORF">C7999DRAFT_37701</name>
</gene>
<evidence type="ECO:0000256" key="1">
    <source>
        <dbReference type="SAM" id="MobiDB-lite"/>
    </source>
</evidence>
<reference evidence="3" key="1">
    <citation type="journal article" date="2023" name="Mol. Phylogenet. Evol.">
        <title>Genome-scale phylogeny and comparative genomics of the fungal order Sordariales.</title>
        <authorList>
            <person name="Hensen N."/>
            <person name="Bonometti L."/>
            <person name="Westerberg I."/>
            <person name="Brannstrom I.O."/>
            <person name="Guillou S."/>
            <person name="Cros-Aarteil S."/>
            <person name="Calhoun S."/>
            <person name="Haridas S."/>
            <person name="Kuo A."/>
            <person name="Mondo S."/>
            <person name="Pangilinan J."/>
            <person name="Riley R."/>
            <person name="LaButti K."/>
            <person name="Andreopoulos B."/>
            <person name="Lipzen A."/>
            <person name="Chen C."/>
            <person name="Yan M."/>
            <person name="Daum C."/>
            <person name="Ng V."/>
            <person name="Clum A."/>
            <person name="Steindorff A."/>
            <person name="Ohm R.A."/>
            <person name="Martin F."/>
            <person name="Silar P."/>
            <person name="Natvig D.O."/>
            <person name="Lalanne C."/>
            <person name="Gautier V."/>
            <person name="Ament-Velasquez S.L."/>
            <person name="Kruys A."/>
            <person name="Hutchinson M.I."/>
            <person name="Powell A.J."/>
            <person name="Barry K."/>
            <person name="Miller A.N."/>
            <person name="Grigoriev I.V."/>
            <person name="Debuchy R."/>
            <person name="Gladieux P."/>
            <person name="Hiltunen Thoren M."/>
            <person name="Johannesson H."/>
        </authorList>
    </citation>
    <scope>NUCLEOTIDE SEQUENCE</scope>
    <source>
        <strain evidence="3">CBS 359.72</strain>
    </source>
</reference>
<name>A0AAN7D0B3_9PEZI</name>
<feature type="region of interest" description="Disordered" evidence="1">
    <location>
        <begin position="107"/>
        <end position="149"/>
    </location>
</feature>
<evidence type="ECO:0000313" key="3">
    <source>
        <dbReference type="EMBL" id="KAK4251376.1"/>
    </source>
</evidence>
<feature type="domain" description="F-box" evidence="2">
    <location>
        <begin position="4"/>
        <end position="53"/>
    </location>
</feature>
<protein>
    <submittedName>
        <fullName evidence="3">Cyclin-like F-box protein</fullName>
    </submittedName>
</protein>
<sequence>MDSHPTLDTLPNELLLSIISLLPTTALLPLAAVSHRIHAVTLRVLQQRLARAVSEPDRRLMLECYHPTEKLYTPYLYCDYLHTDPFAVPGEDNGKCLGEAYSHFRPVENDEDRSPGGAARRRNTRFARRLDVDNGGDAGDQKEEHRPPPWIDLYLDGDESFSQLCTITNLVRLGPKPGLFLSHVNVGEGVVRVWRDWLGARAQAAVAATAAAGGGEEAAVSSSEEEAVVLWADPDRDVGVRFRVTEKDIRGQHPVLVASDEQLPVAYRLEFEELLVKSTTLLIMVEKSEVQQVATEGKAIVLASF</sequence>
<dbReference type="AlphaFoldDB" id="A0AAN7D0B3"/>